<accession>A0A655XKG4</accession>
<dbReference type="Proteomes" id="UP000046067">
    <property type="component" value="Unassembled WGS sequence"/>
</dbReference>
<protein>
    <submittedName>
        <fullName evidence="1">Uncharacterized protein</fullName>
    </submittedName>
</protein>
<proteinExistence type="predicted"/>
<reference evidence="1 2" key="1">
    <citation type="submission" date="2015-07" db="EMBL/GenBank/DDBJ databases">
        <authorList>
            <consortium name="Pathogen Informatics"/>
        </authorList>
    </citation>
    <scope>NUCLEOTIDE SEQUENCE [LARGE SCALE GENOMIC DNA]</scope>
    <source>
        <strain evidence="1 2">A325</strain>
    </source>
</reference>
<dbReference type="AlphaFoldDB" id="A0A655XKG4"/>
<organism evidence="1 2">
    <name type="scientific">Vibrio cholerae</name>
    <dbReference type="NCBI Taxonomy" id="666"/>
    <lineage>
        <taxon>Bacteria</taxon>
        <taxon>Pseudomonadati</taxon>
        <taxon>Pseudomonadota</taxon>
        <taxon>Gammaproteobacteria</taxon>
        <taxon>Vibrionales</taxon>
        <taxon>Vibrionaceae</taxon>
        <taxon>Vibrio</taxon>
    </lineage>
</organism>
<sequence length="91" mass="10595">MIRDVKCQRWDHLATALLELLQFFDITFDQWTHNKINLFAGQNCINRFERFGIGIDDRQRRVCLAIGIVHHGKHKSITNKLGLLSKFTSQG</sequence>
<dbReference type="EMBL" id="CWQJ01000010">
    <property type="protein sequence ID" value="CSC16375.1"/>
    <property type="molecule type" value="Genomic_DNA"/>
</dbReference>
<name>A0A655XKG4_VIBCL</name>
<evidence type="ECO:0000313" key="1">
    <source>
        <dbReference type="EMBL" id="CSC16375.1"/>
    </source>
</evidence>
<evidence type="ECO:0000313" key="2">
    <source>
        <dbReference type="Proteomes" id="UP000046067"/>
    </source>
</evidence>
<gene>
    <name evidence="1" type="ORF">ERS013201_01941</name>
</gene>